<dbReference type="RefSeq" id="WP_368496932.1">
    <property type="nucleotide sequence ID" value="NZ_CP162511.1"/>
</dbReference>
<evidence type="ECO:0000313" key="1">
    <source>
        <dbReference type="EMBL" id="XDI04527.1"/>
    </source>
</evidence>
<name>A0AB39BEC6_9MICO</name>
<sequence>MYGFVLIDDPFITPQQLAERAQHEWDTGDNGCLAPDGYADIVAGGEVQVLGADGVIARGVVEAGEFNSDAMVANDIVGCGFPIVIEGVPQGLDVYGLHVGGELRPAFSFTASEMRSGPRLIFG</sequence>
<organism evidence="1">
    <name type="scientific">Herbiconiux sp. A18JL235</name>
    <dbReference type="NCBI Taxonomy" id="3152363"/>
    <lineage>
        <taxon>Bacteria</taxon>
        <taxon>Bacillati</taxon>
        <taxon>Actinomycetota</taxon>
        <taxon>Actinomycetes</taxon>
        <taxon>Micrococcales</taxon>
        <taxon>Microbacteriaceae</taxon>
        <taxon>Herbiconiux</taxon>
    </lineage>
</organism>
<proteinExistence type="predicted"/>
<dbReference type="AlphaFoldDB" id="A0AB39BEC6"/>
<accession>A0AB39BEC6</accession>
<dbReference type="EMBL" id="CP162511">
    <property type="protein sequence ID" value="XDI04527.1"/>
    <property type="molecule type" value="Genomic_DNA"/>
</dbReference>
<protein>
    <submittedName>
        <fullName evidence="1">Uncharacterized protein</fullName>
    </submittedName>
</protein>
<gene>
    <name evidence="1" type="ORF">ABFY20_14465</name>
</gene>
<reference evidence="1" key="1">
    <citation type="submission" date="2024-05" db="EMBL/GenBank/DDBJ databases">
        <title>Herbiconiux sp. A18JL235.</title>
        <authorList>
            <person name="Zhang G."/>
        </authorList>
    </citation>
    <scope>NUCLEOTIDE SEQUENCE</scope>
    <source>
        <strain evidence="1">A18JL235</strain>
    </source>
</reference>